<dbReference type="PANTHER" id="PTHR47331:SF5">
    <property type="entry name" value="RIBONUCLEASE H"/>
    <property type="match status" value="1"/>
</dbReference>
<feature type="domain" description="DUF5641" evidence="1">
    <location>
        <begin position="77"/>
        <end position="126"/>
    </location>
</feature>
<proteinExistence type="predicted"/>
<sequence>MDLLIRAKILMQEIWQLKLNWDESLPLHIQYKWICFTQEIESFSKVQIPRRVVSVNNAASYEIHATLAKRRTGHDDREYLNHLQTRTKWKTNGSGNLTPGRLVLLKEDNIPAGQWLTGRVEKVFFGAGQWLTGRVEKVFFGDDGVVRAASVKNS</sequence>
<organism evidence="2 3">
    <name type="scientific">Popillia japonica</name>
    <name type="common">Japanese beetle</name>
    <dbReference type="NCBI Taxonomy" id="7064"/>
    <lineage>
        <taxon>Eukaryota</taxon>
        <taxon>Metazoa</taxon>
        <taxon>Ecdysozoa</taxon>
        <taxon>Arthropoda</taxon>
        <taxon>Hexapoda</taxon>
        <taxon>Insecta</taxon>
        <taxon>Pterygota</taxon>
        <taxon>Neoptera</taxon>
        <taxon>Endopterygota</taxon>
        <taxon>Coleoptera</taxon>
        <taxon>Polyphaga</taxon>
        <taxon>Scarabaeiformia</taxon>
        <taxon>Scarabaeidae</taxon>
        <taxon>Rutelinae</taxon>
        <taxon>Popillia</taxon>
    </lineage>
</organism>
<accession>A0AAW1JGX6</accession>
<protein>
    <submittedName>
        <fullName evidence="2">Methyltransferase (DUF5641)</fullName>
    </submittedName>
</protein>
<evidence type="ECO:0000313" key="2">
    <source>
        <dbReference type="EMBL" id="KAK9702992.1"/>
    </source>
</evidence>
<gene>
    <name evidence="2" type="ORF">QE152_g29602</name>
</gene>
<dbReference type="Pfam" id="PF05380">
    <property type="entry name" value="Peptidase_A17"/>
    <property type="match status" value="1"/>
</dbReference>
<evidence type="ECO:0000259" key="1">
    <source>
        <dbReference type="Pfam" id="PF18701"/>
    </source>
</evidence>
<keyword evidence="2" id="KW-0489">Methyltransferase</keyword>
<keyword evidence="2" id="KW-0808">Transferase</keyword>
<reference evidence="2 3" key="1">
    <citation type="journal article" date="2024" name="BMC Genomics">
        <title>De novo assembly and annotation of Popillia japonica's genome with initial clues to its potential as an invasive pest.</title>
        <authorList>
            <person name="Cucini C."/>
            <person name="Boschi S."/>
            <person name="Funari R."/>
            <person name="Cardaioli E."/>
            <person name="Iannotti N."/>
            <person name="Marturano G."/>
            <person name="Paoli F."/>
            <person name="Bruttini M."/>
            <person name="Carapelli A."/>
            <person name="Frati F."/>
            <person name="Nardi F."/>
        </authorList>
    </citation>
    <scope>NUCLEOTIDE SEQUENCE [LARGE SCALE GENOMIC DNA]</scope>
    <source>
        <strain evidence="2">DMR45628</strain>
    </source>
</reference>
<keyword evidence="3" id="KW-1185">Reference proteome</keyword>
<dbReference type="AlphaFoldDB" id="A0AAW1JGX6"/>
<dbReference type="Pfam" id="PF18701">
    <property type="entry name" value="DUF5641"/>
    <property type="match status" value="1"/>
</dbReference>
<dbReference type="GO" id="GO:0032259">
    <property type="term" value="P:methylation"/>
    <property type="evidence" value="ECO:0007669"/>
    <property type="project" value="UniProtKB-KW"/>
</dbReference>
<comment type="caution">
    <text evidence="2">The sequence shown here is derived from an EMBL/GenBank/DDBJ whole genome shotgun (WGS) entry which is preliminary data.</text>
</comment>
<dbReference type="EMBL" id="JASPKY010000378">
    <property type="protein sequence ID" value="KAK9702992.1"/>
    <property type="molecule type" value="Genomic_DNA"/>
</dbReference>
<dbReference type="InterPro" id="IPR008042">
    <property type="entry name" value="Retrotrans_Pao"/>
</dbReference>
<name>A0AAW1JGX6_POPJA</name>
<dbReference type="Proteomes" id="UP001458880">
    <property type="component" value="Unassembled WGS sequence"/>
</dbReference>
<evidence type="ECO:0000313" key="3">
    <source>
        <dbReference type="Proteomes" id="UP001458880"/>
    </source>
</evidence>
<dbReference type="PANTHER" id="PTHR47331">
    <property type="entry name" value="PHD-TYPE DOMAIN-CONTAINING PROTEIN"/>
    <property type="match status" value="1"/>
</dbReference>
<dbReference type="InterPro" id="IPR040676">
    <property type="entry name" value="DUF5641"/>
</dbReference>
<dbReference type="GO" id="GO:0008168">
    <property type="term" value="F:methyltransferase activity"/>
    <property type="evidence" value="ECO:0007669"/>
    <property type="project" value="UniProtKB-KW"/>
</dbReference>